<evidence type="ECO:0000256" key="6">
    <source>
        <dbReference type="ARBA" id="ARBA00022777"/>
    </source>
</evidence>
<evidence type="ECO:0000256" key="2">
    <source>
        <dbReference type="ARBA" id="ARBA00022553"/>
    </source>
</evidence>
<keyword evidence="10" id="KW-1185">Reference proteome</keyword>
<dbReference type="CDD" id="cd05564">
    <property type="entry name" value="PTS_IIB_chitobiose_lichenan"/>
    <property type="match status" value="1"/>
</dbReference>
<dbReference type="PROSITE" id="PS51100">
    <property type="entry name" value="PTS_EIIB_TYPE_3"/>
    <property type="match status" value="1"/>
</dbReference>
<evidence type="ECO:0000256" key="3">
    <source>
        <dbReference type="ARBA" id="ARBA00022597"/>
    </source>
</evidence>
<protein>
    <submittedName>
        <fullName evidence="9">PTS sugar transporter subunit IIB</fullName>
    </submittedName>
</protein>
<evidence type="ECO:0000256" key="1">
    <source>
        <dbReference type="ARBA" id="ARBA00022448"/>
    </source>
</evidence>
<dbReference type="InterPro" id="IPR003501">
    <property type="entry name" value="PTS_EIIB_2/3"/>
</dbReference>
<evidence type="ECO:0000313" key="10">
    <source>
        <dbReference type="Proteomes" id="UP000664256"/>
    </source>
</evidence>
<dbReference type="SUPFAM" id="SSF52794">
    <property type="entry name" value="PTS system IIB component-like"/>
    <property type="match status" value="1"/>
</dbReference>
<dbReference type="InterPro" id="IPR013012">
    <property type="entry name" value="PTS_EIIB_3"/>
</dbReference>
<keyword evidence="1" id="KW-0813">Transport</keyword>
<comment type="caution">
    <text evidence="9">The sequence shown here is derived from an EMBL/GenBank/DDBJ whole genome shotgun (WGS) entry which is preliminary data.</text>
</comment>
<name>A0ABS3H4L5_9ENTE</name>
<evidence type="ECO:0000259" key="8">
    <source>
        <dbReference type="PROSITE" id="PS51100"/>
    </source>
</evidence>
<dbReference type="EMBL" id="JAFLVT010000004">
    <property type="protein sequence ID" value="MBO0448404.1"/>
    <property type="molecule type" value="Genomic_DNA"/>
</dbReference>
<dbReference type="InterPro" id="IPR036095">
    <property type="entry name" value="PTS_EIIB-like_sf"/>
</dbReference>
<dbReference type="Proteomes" id="UP000664256">
    <property type="component" value="Unassembled WGS sequence"/>
</dbReference>
<dbReference type="Pfam" id="PF02302">
    <property type="entry name" value="PTS_IIB"/>
    <property type="match status" value="1"/>
</dbReference>
<evidence type="ECO:0000256" key="4">
    <source>
        <dbReference type="ARBA" id="ARBA00022679"/>
    </source>
</evidence>
<feature type="modified residue" description="Phosphocysteine; by EIIA" evidence="7">
    <location>
        <position position="22"/>
    </location>
</feature>
<accession>A0ABS3H4L5</accession>
<evidence type="ECO:0000313" key="9">
    <source>
        <dbReference type="EMBL" id="MBO0448404.1"/>
    </source>
</evidence>
<sequence>MNLLVYIRQGNKMEKLSICLACNLGSSTSILVNKMKQVAAGSQKLSSFDLTIDAIPAGNINTEQVKDYQIIMLGPQIGHRRNEIEQKVVTMNIPVTIINAADYGSMNAANILKEAIYQIKTRN</sequence>
<keyword evidence="6" id="KW-0418">Kinase</keyword>
<organism evidence="9 10">
    <name type="scientific">Candidatus Enterococcus myersii</name>
    <dbReference type="NCBI Taxonomy" id="2815322"/>
    <lineage>
        <taxon>Bacteria</taxon>
        <taxon>Bacillati</taxon>
        <taxon>Bacillota</taxon>
        <taxon>Bacilli</taxon>
        <taxon>Lactobacillales</taxon>
        <taxon>Enterococcaceae</taxon>
        <taxon>Enterococcus</taxon>
    </lineage>
</organism>
<dbReference type="InterPro" id="IPR051819">
    <property type="entry name" value="PTS_sugar-specific_EIIB"/>
</dbReference>
<keyword evidence="4" id="KW-0808">Transferase</keyword>
<evidence type="ECO:0000256" key="7">
    <source>
        <dbReference type="PROSITE-ProRule" id="PRU00423"/>
    </source>
</evidence>
<dbReference type="PANTHER" id="PTHR34581">
    <property type="entry name" value="PTS SYSTEM N,N'-DIACETYLCHITOBIOSE-SPECIFIC EIIB COMPONENT"/>
    <property type="match status" value="1"/>
</dbReference>
<evidence type="ECO:0000256" key="5">
    <source>
        <dbReference type="ARBA" id="ARBA00022683"/>
    </source>
</evidence>
<proteinExistence type="predicted"/>
<keyword evidence="3 9" id="KW-0762">Sugar transport</keyword>
<feature type="domain" description="PTS EIIB type-3" evidence="8">
    <location>
        <begin position="15"/>
        <end position="123"/>
    </location>
</feature>
<keyword evidence="5" id="KW-0598">Phosphotransferase system</keyword>
<dbReference type="PANTHER" id="PTHR34581:SF2">
    <property type="entry name" value="PTS SYSTEM N,N'-DIACETYLCHITOBIOSE-SPECIFIC EIIB COMPONENT"/>
    <property type="match status" value="1"/>
</dbReference>
<dbReference type="Gene3D" id="3.40.50.2300">
    <property type="match status" value="1"/>
</dbReference>
<gene>
    <name evidence="9" type="ORF">JZO76_02540</name>
</gene>
<reference evidence="9 10" key="1">
    <citation type="submission" date="2021-03" db="EMBL/GenBank/DDBJ databases">
        <title>Enterococcal diversity collection.</title>
        <authorList>
            <person name="Gilmore M.S."/>
            <person name="Schwartzman J."/>
            <person name="Van Tyne D."/>
            <person name="Martin M."/>
            <person name="Earl A.M."/>
            <person name="Manson A.L."/>
            <person name="Straub T."/>
            <person name="Salamzade R."/>
            <person name="Saavedra J."/>
            <person name="Lebreton F."/>
            <person name="Prichula J."/>
            <person name="Schaufler K."/>
            <person name="Gaca A."/>
            <person name="Sgardioli B."/>
            <person name="Wagenaar J."/>
            <person name="Strong T."/>
        </authorList>
    </citation>
    <scope>NUCLEOTIDE SEQUENCE [LARGE SCALE GENOMIC DNA]</scope>
    <source>
        <strain evidence="9 10">MJM12</strain>
    </source>
</reference>
<keyword evidence="2" id="KW-0597">Phosphoprotein</keyword>